<feature type="region of interest" description="Disordered" evidence="1">
    <location>
        <begin position="481"/>
        <end position="521"/>
    </location>
</feature>
<feature type="compositionally biased region" description="Low complexity" evidence="1">
    <location>
        <begin position="59"/>
        <end position="93"/>
    </location>
</feature>
<dbReference type="AlphaFoldDB" id="A0A0P7B5B1"/>
<protein>
    <submittedName>
        <fullName evidence="2">Uncharacterized protein</fullName>
    </submittedName>
</protein>
<evidence type="ECO:0000313" key="2">
    <source>
        <dbReference type="EMBL" id="KPM35701.1"/>
    </source>
</evidence>
<dbReference type="InterPro" id="IPR034443">
    <property type="entry name" value="PB1A10.08"/>
</dbReference>
<feature type="compositionally biased region" description="Basic and acidic residues" evidence="1">
    <location>
        <begin position="130"/>
        <end position="139"/>
    </location>
</feature>
<sequence length="590" mass="64526">MMSPRSFLLAHRQGQRIAPAPAPSAAPATHTHTHTQAHTHIASSSSNNTTPSPSPSLSPSPSCSSLSSTTTSTEDSPSANPPAATAATTTTPPTFSPLRWSPKYDAGKTNVNVAVTITPIPVPPVSDANMGKRKDRRETLGLSPPSPPTTTTSLSTRPTTPTSPVKIPTSNGGRPVAHPQKRHTSQRRRTRDLNAPFSPESISPSLVALLAVTDIPRPKQLQRRRRRNVRSLTVDEVIDCQQGSEKELSWSLSRSPLDMLLSPPQDAMDNDDDSVSDCNIGCAMSTRTYSMDSIPSLDESFTSDGLSFDNPRTPSPLSRRSRFTPKRMSLEPIMSPPGSVDEHPLAAGDSDDEDVIIELSTQPEDISASKSQFLQPFKPLRSVFKSNLTASLRALRSAAKSFSAINFPSIPPDDFLTRSILTIDPNVPYTDERRPPVLEDIPSEAMRRYLNPTTNSRIESPSKTFRNGTFAASIQMRTYKIQRSRSAQPSGRNPYPATSLQTAPAPPQPQPQAPTQPALALPPGMRQREMRENPDFIRIAVMEMAMRKRGKLDDQRPGRARWALPPRKMTTRPYEVASDGVPVRWIPIVS</sequence>
<feature type="compositionally biased region" description="Pro residues" evidence="1">
    <location>
        <begin position="504"/>
        <end position="514"/>
    </location>
</feature>
<feature type="compositionally biased region" description="Low complexity" evidence="1">
    <location>
        <begin position="149"/>
        <end position="164"/>
    </location>
</feature>
<keyword evidence="3" id="KW-1185">Reference proteome</keyword>
<name>A0A0P7B5B1_9HYPO</name>
<feature type="compositionally biased region" description="Low complexity" evidence="1">
    <location>
        <begin position="38"/>
        <end position="51"/>
    </location>
</feature>
<proteinExistence type="predicted"/>
<evidence type="ECO:0000256" key="1">
    <source>
        <dbReference type="SAM" id="MobiDB-lite"/>
    </source>
</evidence>
<accession>A0A0P7B5B1</accession>
<evidence type="ECO:0000313" key="3">
    <source>
        <dbReference type="Proteomes" id="UP000050424"/>
    </source>
</evidence>
<dbReference type="Proteomes" id="UP000050424">
    <property type="component" value="Unassembled WGS sequence"/>
</dbReference>
<feature type="compositionally biased region" description="Basic residues" evidence="1">
    <location>
        <begin position="179"/>
        <end position="190"/>
    </location>
</feature>
<reference evidence="2 3" key="1">
    <citation type="submission" date="2015-09" db="EMBL/GenBank/DDBJ databases">
        <title>Draft genome of a European isolate of the apple canker pathogen Neonectria ditissima.</title>
        <authorList>
            <person name="Gomez-Cortecero A."/>
            <person name="Harrison R.J."/>
            <person name="Armitage A.D."/>
        </authorList>
    </citation>
    <scope>NUCLEOTIDE SEQUENCE [LARGE SCALE GENOMIC DNA]</scope>
    <source>
        <strain evidence="2 3">R09/05</strain>
    </source>
</reference>
<feature type="region of interest" description="Disordered" evidence="1">
    <location>
        <begin position="119"/>
        <end position="199"/>
    </location>
</feature>
<dbReference type="PANTHER" id="PTHR42051">
    <property type="entry name" value="MEIOTICALLY UP-REGULATED PROTEIN PB1A10.08"/>
    <property type="match status" value="1"/>
</dbReference>
<dbReference type="STRING" id="78410.A0A0P7B5B1"/>
<organism evidence="2 3">
    <name type="scientific">Neonectria ditissima</name>
    <dbReference type="NCBI Taxonomy" id="78410"/>
    <lineage>
        <taxon>Eukaryota</taxon>
        <taxon>Fungi</taxon>
        <taxon>Dikarya</taxon>
        <taxon>Ascomycota</taxon>
        <taxon>Pezizomycotina</taxon>
        <taxon>Sordariomycetes</taxon>
        <taxon>Hypocreomycetidae</taxon>
        <taxon>Hypocreales</taxon>
        <taxon>Nectriaceae</taxon>
        <taxon>Neonectria</taxon>
    </lineage>
</organism>
<feature type="region of interest" description="Disordered" evidence="1">
    <location>
        <begin position="301"/>
        <end position="347"/>
    </location>
</feature>
<dbReference type="OrthoDB" id="4181307at2759"/>
<dbReference type="EMBL" id="LKCW01000237">
    <property type="protein sequence ID" value="KPM35701.1"/>
    <property type="molecule type" value="Genomic_DNA"/>
</dbReference>
<feature type="region of interest" description="Disordered" evidence="1">
    <location>
        <begin position="1"/>
        <end position="102"/>
    </location>
</feature>
<comment type="caution">
    <text evidence="2">The sequence shown here is derived from an EMBL/GenBank/DDBJ whole genome shotgun (WGS) entry which is preliminary data.</text>
</comment>
<dbReference type="PANTHER" id="PTHR42051:SF1">
    <property type="entry name" value="MEIOTICALLY UP-REGULATED PROTEIN PB1A10.08"/>
    <property type="match status" value="1"/>
</dbReference>
<gene>
    <name evidence="2" type="ORF">AK830_g10859</name>
</gene>